<name>A0AA47N6T2_MERPO</name>
<feature type="region of interest" description="Disordered" evidence="1">
    <location>
        <begin position="274"/>
        <end position="293"/>
    </location>
</feature>
<evidence type="ECO:0000313" key="2">
    <source>
        <dbReference type="EMBL" id="KAK0152920.1"/>
    </source>
</evidence>
<feature type="region of interest" description="Disordered" evidence="1">
    <location>
        <begin position="36"/>
        <end position="67"/>
    </location>
</feature>
<feature type="compositionally biased region" description="Basic and acidic residues" evidence="1">
    <location>
        <begin position="279"/>
        <end position="289"/>
    </location>
</feature>
<reference evidence="2" key="1">
    <citation type="journal article" date="2023" name="Front. Mar. Sci.">
        <title>A new Merluccius polli reference genome to investigate the effects of global change in West African waters.</title>
        <authorList>
            <person name="Mateo J.L."/>
            <person name="Blanco-Fernandez C."/>
            <person name="Garcia-Vazquez E."/>
            <person name="Machado-Schiaffino G."/>
        </authorList>
    </citation>
    <scope>NUCLEOTIDE SEQUENCE</scope>
    <source>
        <strain evidence="2">C29</strain>
        <tissue evidence="2">Fin</tissue>
    </source>
</reference>
<evidence type="ECO:0000256" key="1">
    <source>
        <dbReference type="SAM" id="MobiDB-lite"/>
    </source>
</evidence>
<gene>
    <name evidence="2" type="ORF">N1851_005416</name>
</gene>
<protein>
    <submittedName>
        <fullName evidence="2">Uncharacterized protein</fullName>
    </submittedName>
</protein>
<accession>A0AA47N6T2</accession>
<feature type="region of interest" description="Disordered" evidence="1">
    <location>
        <begin position="354"/>
        <end position="406"/>
    </location>
</feature>
<organism evidence="2 3">
    <name type="scientific">Merluccius polli</name>
    <name type="common">Benguela hake</name>
    <name type="synonym">Merluccius cadenati</name>
    <dbReference type="NCBI Taxonomy" id="89951"/>
    <lineage>
        <taxon>Eukaryota</taxon>
        <taxon>Metazoa</taxon>
        <taxon>Chordata</taxon>
        <taxon>Craniata</taxon>
        <taxon>Vertebrata</taxon>
        <taxon>Euteleostomi</taxon>
        <taxon>Actinopterygii</taxon>
        <taxon>Neopterygii</taxon>
        <taxon>Teleostei</taxon>
        <taxon>Neoteleostei</taxon>
        <taxon>Acanthomorphata</taxon>
        <taxon>Zeiogadaria</taxon>
        <taxon>Gadariae</taxon>
        <taxon>Gadiformes</taxon>
        <taxon>Gadoidei</taxon>
        <taxon>Merlucciidae</taxon>
        <taxon>Merluccius</taxon>
    </lineage>
</organism>
<feature type="region of interest" description="Disordered" evidence="1">
    <location>
        <begin position="125"/>
        <end position="174"/>
    </location>
</feature>
<feature type="compositionally biased region" description="Basic and acidic residues" evidence="1">
    <location>
        <begin position="36"/>
        <end position="49"/>
    </location>
</feature>
<dbReference type="Proteomes" id="UP001174136">
    <property type="component" value="Unassembled WGS sequence"/>
</dbReference>
<dbReference type="AlphaFoldDB" id="A0AA47N6T2"/>
<keyword evidence="3" id="KW-1185">Reference proteome</keyword>
<sequence length="461" mass="50574">MDKAMKDCEKSVLTRCIEAGVLENLKITQLCDHNRDNQEESMEVQEHNRPSSTTPMDQRDDAEGCAPFCQTGQLEEENCGNETQSNKCSQLESDPACKADDKDFSNEPVVASKRRKRMGMCGLTEKERSHFLQTQKRDNGKEQRDAEEKRVEDRGYTGDSHMELNEDKPGSHVDEDTNVLIKSVLNSPSAQSIPVGPFTKQSEVEKELLPPIGEAVDRTEMEAHTLVTASEECSDAWNAINRAPDCSEVETDDLTSPSKGCGQGPIIDIDVNCPTESAASKDDPEKPEDLMEDAEDPFEEPHHFPTTVSATSALPNILLIENDPDHQEGDQTSQQPMDSLARTVGLADTVEMDTFGHGAQPCHSSIDPGLGGSENIGEEPSTDAAAPSGVDEDGNRGLYDDGTVSSPVATQRPLARVTPDLFEFNYISDSQLHNISLIRIVMATQRQVESLRRGNRGPKAY</sequence>
<evidence type="ECO:0000313" key="3">
    <source>
        <dbReference type="Proteomes" id="UP001174136"/>
    </source>
</evidence>
<comment type="caution">
    <text evidence="2">The sequence shown here is derived from an EMBL/GenBank/DDBJ whole genome shotgun (WGS) entry which is preliminary data.</text>
</comment>
<dbReference type="EMBL" id="JAOPHQ010000879">
    <property type="protein sequence ID" value="KAK0152920.1"/>
    <property type="molecule type" value="Genomic_DNA"/>
</dbReference>
<proteinExistence type="predicted"/>